<protein>
    <submittedName>
        <fullName evidence="1">Uncharacterized protein</fullName>
    </submittedName>
</protein>
<dbReference type="KEGG" id="mng:MNEG_16694"/>
<gene>
    <name evidence="1" type="ORF">MNEG_16694</name>
</gene>
<evidence type="ECO:0000313" key="1">
    <source>
        <dbReference type="EMBL" id="KIY91269.1"/>
    </source>
</evidence>
<dbReference type="AlphaFoldDB" id="A0A0D2LGT1"/>
<dbReference type="EMBL" id="KK106878">
    <property type="protein sequence ID" value="KIY91269.1"/>
    <property type="molecule type" value="Genomic_DNA"/>
</dbReference>
<reference evidence="1 2" key="1">
    <citation type="journal article" date="2013" name="BMC Genomics">
        <title>Reconstruction of the lipid metabolism for the microalga Monoraphidium neglectum from its genome sequence reveals characteristics suitable for biofuel production.</title>
        <authorList>
            <person name="Bogen C."/>
            <person name="Al-Dilaimi A."/>
            <person name="Albersmeier A."/>
            <person name="Wichmann J."/>
            <person name="Grundmann M."/>
            <person name="Rupp O."/>
            <person name="Lauersen K.J."/>
            <person name="Blifernez-Klassen O."/>
            <person name="Kalinowski J."/>
            <person name="Goesmann A."/>
            <person name="Mussgnug J.H."/>
            <person name="Kruse O."/>
        </authorList>
    </citation>
    <scope>NUCLEOTIDE SEQUENCE [LARGE SCALE GENOMIC DNA]</scope>
    <source>
        <strain evidence="1 2">SAG 48.87</strain>
    </source>
</reference>
<dbReference type="Proteomes" id="UP000054498">
    <property type="component" value="Unassembled WGS sequence"/>
</dbReference>
<dbReference type="GeneID" id="25734479"/>
<sequence length="54" mass="5772">MIAERVQDVRGVVAAYDGEDDVARAFKERMSHLAHQAPRRKGLIGAPAAAAAAR</sequence>
<dbReference type="RefSeq" id="XP_013890289.1">
    <property type="nucleotide sequence ID" value="XM_014034835.1"/>
</dbReference>
<keyword evidence="2" id="KW-1185">Reference proteome</keyword>
<evidence type="ECO:0000313" key="2">
    <source>
        <dbReference type="Proteomes" id="UP000054498"/>
    </source>
</evidence>
<accession>A0A0D2LGT1</accession>
<name>A0A0D2LGT1_9CHLO</name>
<organism evidence="1 2">
    <name type="scientific">Monoraphidium neglectum</name>
    <dbReference type="NCBI Taxonomy" id="145388"/>
    <lineage>
        <taxon>Eukaryota</taxon>
        <taxon>Viridiplantae</taxon>
        <taxon>Chlorophyta</taxon>
        <taxon>core chlorophytes</taxon>
        <taxon>Chlorophyceae</taxon>
        <taxon>CS clade</taxon>
        <taxon>Sphaeropleales</taxon>
        <taxon>Selenastraceae</taxon>
        <taxon>Monoraphidium</taxon>
    </lineage>
</organism>
<proteinExistence type="predicted"/>
<dbReference type="OrthoDB" id="287041at2759"/>